<dbReference type="InterPro" id="IPR019425">
    <property type="entry name" value="7TM_GPCR_serpentine_rcpt_Srt"/>
</dbReference>
<protein>
    <submittedName>
        <fullName evidence="3">Uncharacterized protein</fullName>
    </submittedName>
</protein>
<evidence type="ECO:0000313" key="4">
    <source>
        <dbReference type="Proteomes" id="UP001620645"/>
    </source>
</evidence>
<feature type="transmembrane region" description="Helical" evidence="2">
    <location>
        <begin position="240"/>
        <end position="261"/>
    </location>
</feature>
<proteinExistence type="predicted"/>
<organism evidence="3 4">
    <name type="scientific">Heterodera schachtii</name>
    <name type="common">Sugarbeet cyst nematode worm</name>
    <name type="synonym">Tylenchus schachtii</name>
    <dbReference type="NCBI Taxonomy" id="97005"/>
    <lineage>
        <taxon>Eukaryota</taxon>
        <taxon>Metazoa</taxon>
        <taxon>Ecdysozoa</taxon>
        <taxon>Nematoda</taxon>
        <taxon>Chromadorea</taxon>
        <taxon>Rhabditida</taxon>
        <taxon>Tylenchina</taxon>
        <taxon>Tylenchomorpha</taxon>
        <taxon>Tylenchoidea</taxon>
        <taxon>Heteroderidae</taxon>
        <taxon>Heteroderinae</taxon>
        <taxon>Heterodera</taxon>
    </lineage>
</organism>
<dbReference type="PANTHER" id="PTHR23021:SF11">
    <property type="entry name" value="SERPENTINE RECEPTOR, CLASS T"/>
    <property type="match status" value="1"/>
</dbReference>
<feature type="transmembrane region" description="Helical" evidence="2">
    <location>
        <begin position="64"/>
        <end position="83"/>
    </location>
</feature>
<feature type="transmembrane region" description="Helical" evidence="2">
    <location>
        <begin position="267"/>
        <end position="290"/>
    </location>
</feature>
<feature type="transmembrane region" description="Helical" evidence="2">
    <location>
        <begin position="145"/>
        <end position="168"/>
    </location>
</feature>
<accession>A0ABD2IH41</accession>
<evidence type="ECO:0000256" key="2">
    <source>
        <dbReference type="SAM" id="Phobius"/>
    </source>
</evidence>
<keyword evidence="2" id="KW-0472">Membrane</keyword>
<evidence type="ECO:0000313" key="3">
    <source>
        <dbReference type="EMBL" id="KAL3078432.1"/>
    </source>
</evidence>
<feature type="transmembrane region" description="Helical" evidence="2">
    <location>
        <begin position="103"/>
        <end position="124"/>
    </location>
</feature>
<dbReference type="EMBL" id="JBICCN010000311">
    <property type="protein sequence ID" value="KAL3078432.1"/>
    <property type="molecule type" value="Genomic_DNA"/>
</dbReference>
<dbReference type="SUPFAM" id="SSF81321">
    <property type="entry name" value="Family A G protein-coupled receptor-like"/>
    <property type="match status" value="1"/>
</dbReference>
<feature type="transmembrane region" description="Helical" evidence="2">
    <location>
        <begin position="33"/>
        <end position="52"/>
    </location>
</feature>
<dbReference type="Proteomes" id="UP001620645">
    <property type="component" value="Unassembled WGS sequence"/>
</dbReference>
<keyword evidence="4" id="KW-1185">Reference proteome</keyword>
<evidence type="ECO:0000256" key="1">
    <source>
        <dbReference type="SAM" id="MobiDB-lite"/>
    </source>
</evidence>
<dbReference type="Pfam" id="PF10321">
    <property type="entry name" value="7TM_GPCR_Srt"/>
    <property type="match status" value="1"/>
</dbReference>
<gene>
    <name evidence="3" type="ORF">niasHS_011428</name>
</gene>
<dbReference type="AlphaFoldDB" id="A0ABD2IH41"/>
<comment type="caution">
    <text evidence="3">The sequence shown here is derived from an EMBL/GenBank/DDBJ whole genome shotgun (WGS) entry which is preliminary data.</text>
</comment>
<dbReference type="PANTHER" id="PTHR23021">
    <property type="entry name" value="SERPENTINE RECEPTOR, CLASS T"/>
    <property type="match status" value="1"/>
</dbReference>
<name>A0ABD2IH41_HETSC</name>
<feature type="transmembrane region" description="Helical" evidence="2">
    <location>
        <begin position="201"/>
        <end position="220"/>
    </location>
</feature>
<sequence>MDLLLFQRDKYALAYNCTNFDANLVPIGQRIHTVHGIILIILFFVFELLYIPCMLSMYHNLSNACYKLLFYIGITDMLVMLINGFETGLLSINGAVFCSYPDLIYTSGSVGLSLWYAAELLLAINRCLELLAPKLAHQIYHGNRTWLLCIVPTVYAIILSLYTPPILFSGLYMSWFFNPYVGYVDDFGKIYHSPMHTIHDMFVIFGLSAIYITFSVLLIIQTQSYHAHYQATLAQKLTFLQVVLISFFNGMAAGIYIYMQSVRISDALIIAGTYAWLLAHGIPPLIYLALNKTIRTDFVRYAKIVLYKCTNHCHPQQAQILNIMPMSSMRGVQLRGQNNANFVGTLNANSNTRGNSNRTRPISHAF</sequence>
<dbReference type="Gene3D" id="1.20.1070.10">
    <property type="entry name" value="Rhodopsin 7-helix transmembrane proteins"/>
    <property type="match status" value="1"/>
</dbReference>
<reference evidence="3 4" key="1">
    <citation type="submission" date="2024-10" db="EMBL/GenBank/DDBJ databases">
        <authorList>
            <person name="Kim D."/>
        </authorList>
    </citation>
    <scope>NUCLEOTIDE SEQUENCE [LARGE SCALE GENOMIC DNA]</scope>
    <source>
        <strain evidence="3">Taebaek</strain>
    </source>
</reference>
<feature type="compositionally biased region" description="Low complexity" evidence="1">
    <location>
        <begin position="347"/>
        <end position="360"/>
    </location>
</feature>
<keyword evidence="2" id="KW-1133">Transmembrane helix</keyword>
<keyword evidence="2" id="KW-0812">Transmembrane</keyword>
<feature type="region of interest" description="Disordered" evidence="1">
    <location>
        <begin position="346"/>
        <end position="366"/>
    </location>
</feature>